<dbReference type="Pfam" id="PF00542">
    <property type="entry name" value="Ribosomal_L12"/>
    <property type="match status" value="1"/>
</dbReference>
<gene>
    <name evidence="2" type="ORF">SAMN04488530_14310</name>
</gene>
<dbReference type="GO" id="GO:0006412">
    <property type="term" value="P:translation"/>
    <property type="evidence" value="ECO:0007669"/>
    <property type="project" value="InterPro"/>
</dbReference>
<dbReference type="RefSeq" id="WP_073127456.1">
    <property type="nucleotide sequence ID" value="NZ_BAABCH010000077.1"/>
</dbReference>
<keyword evidence="2" id="KW-0689">Ribosomal protein</keyword>
<dbReference type="InterPro" id="IPR014719">
    <property type="entry name" value="Ribosomal_bL12_C/ClpS-like"/>
</dbReference>
<keyword evidence="2" id="KW-0687">Ribonucleoprotein</keyword>
<evidence type="ECO:0000313" key="3">
    <source>
        <dbReference type="Proteomes" id="UP000243255"/>
    </source>
</evidence>
<evidence type="ECO:0000259" key="1">
    <source>
        <dbReference type="Pfam" id="PF00542"/>
    </source>
</evidence>
<dbReference type="Gene3D" id="3.30.1390.10">
    <property type="match status" value="1"/>
</dbReference>
<dbReference type="Proteomes" id="UP000243255">
    <property type="component" value="Unassembled WGS sequence"/>
</dbReference>
<dbReference type="STRING" id="1121321.SAMN04488530_14310"/>
<accession>A0A1M5SMS8</accession>
<protein>
    <submittedName>
        <fullName evidence="2">Ribosomal protein L7/L12 C-terminal domain-containing protein</fullName>
    </submittedName>
</protein>
<keyword evidence="3" id="KW-1185">Reference proteome</keyword>
<dbReference type="GO" id="GO:0005840">
    <property type="term" value="C:ribosome"/>
    <property type="evidence" value="ECO:0007669"/>
    <property type="project" value="UniProtKB-KW"/>
</dbReference>
<dbReference type="AlphaFoldDB" id="A0A1M5SMS8"/>
<feature type="domain" description="Large ribosomal subunit protein bL12 C-terminal" evidence="1">
    <location>
        <begin position="58"/>
        <end position="89"/>
    </location>
</feature>
<reference evidence="3" key="1">
    <citation type="submission" date="2016-11" db="EMBL/GenBank/DDBJ databases">
        <authorList>
            <person name="Varghese N."/>
            <person name="Submissions S."/>
        </authorList>
    </citation>
    <scope>NUCLEOTIDE SEQUENCE [LARGE SCALE GENOMIC DNA]</scope>
    <source>
        <strain evidence="3">DSM 2635</strain>
    </source>
</reference>
<dbReference type="EMBL" id="FQWX01000043">
    <property type="protein sequence ID" value="SHH39760.1"/>
    <property type="molecule type" value="Genomic_DNA"/>
</dbReference>
<dbReference type="InterPro" id="IPR013823">
    <property type="entry name" value="Ribosomal_bL12_C"/>
</dbReference>
<evidence type="ECO:0000313" key="2">
    <source>
        <dbReference type="EMBL" id="SHH39760.1"/>
    </source>
</evidence>
<dbReference type="GO" id="GO:0003735">
    <property type="term" value="F:structural constituent of ribosome"/>
    <property type="evidence" value="ECO:0007669"/>
    <property type="project" value="InterPro"/>
</dbReference>
<sequence length="91" mass="10345">MNWFIAVTLMWLVINVGHLQNNIDKVNKKLDKISKQVGVSNEISDVAMDELKVLIEKGQKVKAIKEYRVATGVGLKEAKEYIDLLSEDMKK</sequence>
<name>A0A1M5SMS8_9FIRM</name>
<organism evidence="2 3">
    <name type="scientific">Asaccharospora irregularis DSM 2635</name>
    <dbReference type="NCBI Taxonomy" id="1121321"/>
    <lineage>
        <taxon>Bacteria</taxon>
        <taxon>Bacillati</taxon>
        <taxon>Bacillota</taxon>
        <taxon>Clostridia</taxon>
        <taxon>Peptostreptococcales</taxon>
        <taxon>Peptostreptococcaceae</taxon>
        <taxon>Asaccharospora</taxon>
    </lineage>
</organism>
<proteinExistence type="predicted"/>